<dbReference type="SMART" id="SM00530">
    <property type="entry name" value="HTH_XRE"/>
    <property type="match status" value="1"/>
</dbReference>
<keyword evidence="3" id="KW-1185">Reference proteome</keyword>
<name>A0A2P4UHY5_9ACTN</name>
<dbReference type="RefSeq" id="WP_103563772.1">
    <property type="nucleotide sequence ID" value="NZ_MTBP01000002.1"/>
</dbReference>
<feature type="domain" description="HTH cro/C1-type" evidence="1">
    <location>
        <begin position="22"/>
        <end position="75"/>
    </location>
</feature>
<protein>
    <submittedName>
        <fullName evidence="2">Helix-turn-helix domain protein</fullName>
    </submittedName>
</protein>
<dbReference type="Proteomes" id="UP000242367">
    <property type="component" value="Unassembled WGS sequence"/>
</dbReference>
<sequence>MARPPKKTTPNESFAQYYGNEIRENREKKGWTQGELAAKIICDDSQVSRYELGHAIPAPTTARLLDELFGTGDYFTRHREVAHVSRVPEGARALAYHEKMSKSIKAFSHAAVVGLLQTESYVRALALDGPIPQAADAVIEVRSRRQGILNGDDPARLLAIMDEEVFRRLANQPDLAREQIDAILKRTEQWNVQVQIVPQTNVTYPGVLGDLHLMEHRKDGLMAAWQEGFGRTGRVIEDPDMIEELVDTYDLIRSKAMSTEESVQLLKNIRESL</sequence>
<dbReference type="PROSITE" id="PS50943">
    <property type="entry name" value="HTH_CROC1"/>
    <property type="match status" value="1"/>
</dbReference>
<accession>A0A2P4UHY5</accession>
<reference evidence="2 3" key="1">
    <citation type="journal article" date="2017" name="Chemistry">
        <title>Isolation, Biosynthesis and Chemical Modifications of Rubterolones A-F: Rare Tropolone Alkaloids from Actinomadura sp. 5-2.</title>
        <authorList>
            <person name="Guo H."/>
            <person name="Benndorf R."/>
            <person name="Leichnitz D."/>
            <person name="Klassen J.L."/>
            <person name="Vollmers J."/>
            <person name="Gorls H."/>
            <person name="Steinacker M."/>
            <person name="Weigel C."/>
            <person name="Dahse H.M."/>
            <person name="Kaster A.K."/>
            <person name="de Beer Z.W."/>
            <person name="Poulsen M."/>
            <person name="Beemelmanns C."/>
        </authorList>
    </citation>
    <scope>NUCLEOTIDE SEQUENCE [LARGE SCALE GENOMIC DNA]</scope>
    <source>
        <strain evidence="2 3">5-2</strain>
    </source>
</reference>
<comment type="caution">
    <text evidence="2">The sequence shown here is derived from an EMBL/GenBank/DDBJ whole genome shotgun (WGS) entry which is preliminary data.</text>
</comment>
<evidence type="ECO:0000313" key="3">
    <source>
        <dbReference type="Proteomes" id="UP000242367"/>
    </source>
</evidence>
<dbReference type="Pfam" id="PF01381">
    <property type="entry name" value="HTH_3"/>
    <property type="match status" value="1"/>
</dbReference>
<dbReference type="CDD" id="cd00093">
    <property type="entry name" value="HTH_XRE"/>
    <property type="match status" value="1"/>
</dbReference>
<dbReference type="Gene3D" id="1.10.260.40">
    <property type="entry name" value="lambda repressor-like DNA-binding domains"/>
    <property type="match status" value="1"/>
</dbReference>
<dbReference type="EMBL" id="MTBP01000002">
    <property type="protein sequence ID" value="POM24669.1"/>
    <property type="molecule type" value="Genomic_DNA"/>
</dbReference>
<organism evidence="2 3">
    <name type="scientific">Actinomadura rubteroloni</name>
    <dbReference type="NCBI Taxonomy" id="1926885"/>
    <lineage>
        <taxon>Bacteria</taxon>
        <taxon>Bacillati</taxon>
        <taxon>Actinomycetota</taxon>
        <taxon>Actinomycetes</taxon>
        <taxon>Streptosporangiales</taxon>
        <taxon>Thermomonosporaceae</taxon>
        <taxon>Actinomadura</taxon>
    </lineage>
</organism>
<gene>
    <name evidence="2" type="ORF">BTM25_33030</name>
</gene>
<evidence type="ECO:0000313" key="2">
    <source>
        <dbReference type="EMBL" id="POM24669.1"/>
    </source>
</evidence>
<dbReference type="InterPro" id="IPR010982">
    <property type="entry name" value="Lambda_DNA-bd_dom_sf"/>
</dbReference>
<dbReference type="GO" id="GO:0003677">
    <property type="term" value="F:DNA binding"/>
    <property type="evidence" value="ECO:0007669"/>
    <property type="project" value="InterPro"/>
</dbReference>
<dbReference type="InterPro" id="IPR043917">
    <property type="entry name" value="DUF5753"/>
</dbReference>
<dbReference type="AlphaFoldDB" id="A0A2P4UHY5"/>
<dbReference type="InterPro" id="IPR001387">
    <property type="entry name" value="Cro/C1-type_HTH"/>
</dbReference>
<proteinExistence type="predicted"/>
<dbReference type="Pfam" id="PF19054">
    <property type="entry name" value="DUF5753"/>
    <property type="match status" value="1"/>
</dbReference>
<evidence type="ECO:0000259" key="1">
    <source>
        <dbReference type="PROSITE" id="PS50943"/>
    </source>
</evidence>
<dbReference type="SUPFAM" id="SSF47413">
    <property type="entry name" value="lambda repressor-like DNA-binding domains"/>
    <property type="match status" value="1"/>
</dbReference>